<reference evidence="2" key="1">
    <citation type="journal article" date="2023" name="Commun. Biol.">
        <title>Genome analysis of Parmales, the sister group of diatoms, reveals the evolutionary specialization of diatoms from phago-mixotrophs to photoautotrophs.</title>
        <authorList>
            <person name="Ban H."/>
            <person name="Sato S."/>
            <person name="Yoshikawa S."/>
            <person name="Yamada K."/>
            <person name="Nakamura Y."/>
            <person name="Ichinomiya M."/>
            <person name="Sato N."/>
            <person name="Blanc-Mathieu R."/>
            <person name="Endo H."/>
            <person name="Kuwata A."/>
            <person name="Ogata H."/>
        </authorList>
    </citation>
    <scope>NUCLEOTIDE SEQUENCE [LARGE SCALE GENOMIC DNA]</scope>
    <source>
        <strain evidence="2">NIES 3700</strain>
    </source>
</reference>
<dbReference type="InterPro" id="IPR011889">
    <property type="entry name" value="Liste_lipo_26"/>
</dbReference>
<dbReference type="InterPro" id="IPR005046">
    <property type="entry name" value="DUF285"/>
</dbReference>
<proteinExistence type="predicted"/>
<accession>A0A9W7C689</accession>
<keyword evidence="2" id="KW-1185">Reference proteome</keyword>
<dbReference type="AlphaFoldDB" id="A0A9W7C689"/>
<protein>
    <submittedName>
        <fullName evidence="1">Uncharacterized protein</fullName>
    </submittedName>
</protein>
<evidence type="ECO:0000313" key="1">
    <source>
        <dbReference type="EMBL" id="GMI03710.1"/>
    </source>
</evidence>
<sequence length="140" mass="16096">MKVKLEKKEKQIKLLTQFGNRTLRDAADAWCDPERRQYADAKYGHISGWDTSEVTDMKHLFYADNRYGPGGTTAQISDDISGWNVGRVESTGYMFYHAESFNSDLSGWKVAKCKDMQSMFEGAKRFKKDCQKLGFKITKE</sequence>
<dbReference type="Pfam" id="PF03382">
    <property type="entry name" value="DUF285"/>
    <property type="match status" value="1"/>
</dbReference>
<dbReference type="OrthoDB" id="198852at2759"/>
<organism evidence="1 2">
    <name type="scientific">Triparma laevis f. longispina</name>
    <dbReference type="NCBI Taxonomy" id="1714387"/>
    <lineage>
        <taxon>Eukaryota</taxon>
        <taxon>Sar</taxon>
        <taxon>Stramenopiles</taxon>
        <taxon>Ochrophyta</taxon>
        <taxon>Bolidophyceae</taxon>
        <taxon>Parmales</taxon>
        <taxon>Triparmaceae</taxon>
        <taxon>Triparma</taxon>
    </lineage>
</organism>
<dbReference type="NCBIfam" id="TIGR02167">
    <property type="entry name" value="Liste_lipo_26"/>
    <property type="match status" value="1"/>
</dbReference>
<dbReference type="EMBL" id="BRXW01000061">
    <property type="protein sequence ID" value="GMI03710.1"/>
    <property type="molecule type" value="Genomic_DNA"/>
</dbReference>
<gene>
    <name evidence="1" type="ORF">TrLO_g1588</name>
</gene>
<comment type="caution">
    <text evidence="1">The sequence shown here is derived from an EMBL/GenBank/DDBJ whole genome shotgun (WGS) entry which is preliminary data.</text>
</comment>
<dbReference type="Proteomes" id="UP001165122">
    <property type="component" value="Unassembled WGS sequence"/>
</dbReference>
<evidence type="ECO:0000313" key="2">
    <source>
        <dbReference type="Proteomes" id="UP001165122"/>
    </source>
</evidence>
<name>A0A9W7C689_9STRA</name>